<name>A0A0F9GU67_9ZZZZ</name>
<proteinExistence type="predicted"/>
<comment type="caution">
    <text evidence="1">The sequence shown here is derived from an EMBL/GenBank/DDBJ whole genome shotgun (WGS) entry which is preliminary data.</text>
</comment>
<protein>
    <submittedName>
        <fullName evidence="1">Uncharacterized protein</fullName>
    </submittedName>
</protein>
<accession>A0A0F9GU67</accession>
<gene>
    <name evidence="1" type="ORF">LCGC14_2080260</name>
</gene>
<evidence type="ECO:0000313" key="1">
    <source>
        <dbReference type="EMBL" id="KKL72900.1"/>
    </source>
</evidence>
<reference evidence="1" key="1">
    <citation type="journal article" date="2015" name="Nature">
        <title>Complex archaea that bridge the gap between prokaryotes and eukaryotes.</title>
        <authorList>
            <person name="Spang A."/>
            <person name="Saw J.H."/>
            <person name="Jorgensen S.L."/>
            <person name="Zaremba-Niedzwiedzka K."/>
            <person name="Martijn J."/>
            <person name="Lind A.E."/>
            <person name="van Eijk R."/>
            <person name="Schleper C."/>
            <person name="Guy L."/>
            <person name="Ettema T.J."/>
        </authorList>
    </citation>
    <scope>NUCLEOTIDE SEQUENCE</scope>
</reference>
<organism evidence="1">
    <name type="scientific">marine sediment metagenome</name>
    <dbReference type="NCBI Taxonomy" id="412755"/>
    <lineage>
        <taxon>unclassified sequences</taxon>
        <taxon>metagenomes</taxon>
        <taxon>ecological metagenomes</taxon>
    </lineage>
</organism>
<dbReference type="EMBL" id="LAZR01025126">
    <property type="protein sequence ID" value="KKL72900.1"/>
    <property type="molecule type" value="Genomic_DNA"/>
</dbReference>
<dbReference type="AlphaFoldDB" id="A0A0F9GU67"/>
<sequence>MGRFLLQFDIKEARGTQTYAVEDARDKAHALELHNKGESEFLDEEFEIIELGGNPDIVPDD</sequence>